<dbReference type="GeneID" id="77945178"/>
<accession>A0A6G8R5I2</accession>
<keyword evidence="2" id="KW-1185">Reference proteome</keyword>
<organism evidence="1 2">
    <name type="scientific">Synechococcus phage S-N03</name>
    <dbReference type="NCBI Taxonomy" id="2718943"/>
    <lineage>
        <taxon>Viruses</taxon>
        <taxon>Duplodnaviria</taxon>
        <taxon>Heunggongvirae</taxon>
        <taxon>Uroviricota</taxon>
        <taxon>Caudoviricetes</taxon>
        <taxon>Pantevenvirales</taxon>
        <taxon>Kyanoviridae</taxon>
        <taxon>Huanghaivirus</taxon>
        <taxon>Huanghaivirus snothree</taxon>
    </lineage>
</organism>
<evidence type="ECO:0000313" key="1">
    <source>
        <dbReference type="EMBL" id="QIN96644.1"/>
    </source>
</evidence>
<name>A0A6G8R5I2_9CAUD</name>
<protein>
    <submittedName>
        <fullName evidence="1">Tail fiber protein</fullName>
    </submittedName>
</protein>
<dbReference type="Proteomes" id="UP000502617">
    <property type="component" value="Segment"/>
</dbReference>
<evidence type="ECO:0000313" key="2">
    <source>
        <dbReference type="Proteomes" id="UP000502617"/>
    </source>
</evidence>
<dbReference type="EMBL" id="MT162466">
    <property type="protein sequence ID" value="QIN96644.1"/>
    <property type="molecule type" value="Genomic_DNA"/>
</dbReference>
<dbReference type="RefSeq" id="YP_010669024.1">
    <property type="nucleotide sequence ID" value="NC_070959.1"/>
</dbReference>
<dbReference type="KEGG" id="vg:77945178"/>
<proteinExistence type="predicted"/>
<reference evidence="1 2" key="1">
    <citation type="submission" date="2020-03" db="EMBL/GenBank/DDBJ databases">
        <title>The Isolation and Genome Sequence of a Novel Cyanophage S-N03 from the Huanghai Sea, China.</title>
        <authorList>
            <person name="Jiang T."/>
        </authorList>
    </citation>
    <scope>NUCLEOTIDE SEQUENCE [LARGE SCALE GENOMIC DNA]</scope>
</reference>
<sequence length="369" mass="38728">MPVRIDGTGSVSGLTNYTAENFTTTNLTATDATVTGDITNPSFDALELAPRNLIINGAMAVDQRNNGGVYNPNSVYSFSIDRYATWYSIAGGTGTTIQQVQDAPSGFQYSYKLTVGTGATPTGSDYGRLAYTVEGYDAKVLEIGTTNQKAFNLSFYVKVSVAGTYGVQIHSQDAVTKYQSSFTIASGDVNSWVRRDFTVPASTIDTGTFGTTNDAGFSISFDLGEGPDRSIAAGYYPSTVSTGAVGLTGGTKIMATSGATYQLTGLQLTATDTPIAFQHEDYGTTLRKCQRYYEVAGVLHMTTGWASIANTVTWATTKRDVPSVSTDGTDAVWSPNFVGGTQSARVSGAFQSAGASSASGGYIVADAEL</sequence>